<keyword evidence="2" id="KW-1185">Reference proteome</keyword>
<dbReference type="EMBL" id="MG252693">
    <property type="protein sequence ID" value="ATW59468.1"/>
    <property type="molecule type" value="Genomic_DNA"/>
</dbReference>
<dbReference type="KEGG" id="vg:54986274"/>
<dbReference type="RefSeq" id="YP_009795898.1">
    <property type="nucleotide sequence ID" value="NC_047897.1"/>
</dbReference>
<dbReference type="GeneID" id="54986274"/>
<reference evidence="1 2" key="1">
    <citation type="submission" date="2017-10" db="EMBL/GenBank/DDBJ databases">
        <title>Isolation and characterisation of Lactobacillus bacteriophages that infect wine-derived L. plantarum strains.</title>
        <authorList>
            <person name="Kyrkou I."/>
            <person name="Hestbjerg Hansen L."/>
        </authorList>
    </citation>
    <scope>NUCLEOTIDE SEQUENCE [LARGE SCALE GENOMIC DNA]</scope>
</reference>
<dbReference type="Pfam" id="PF11753">
    <property type="entry name" value="DUF3310"/>
    <property type="match status" value="1"/>
</dbReference>
<dbReference type="InterPro" id="IPR021739">
    <property type="entry name" value="SaV-like"/>
</dbReference>
<accession>A0A2H4PB89</accession>
<protein>
    <submittedName>
        <fullName evidence="1">Uncharacterized protein</fullName>
    </submittedName>
</protein>
<evidence type="ECO:0000313" key="1">
    <source>
        <dbReference type="EMBL" id="ATW59468.1"/>
    </source>
</evidence>
<proteinExistence type="predicted"/>
<organism evidence="1 2">
    <name type="scientific">Lactobacillus phage Lenus</name>
    <dbReference type="NCBI Taxonomy" id="2053682"/>
    <lineage>
        <taxon>Viruses</taxon>
        <taxon>Duplodnaviria</taxon>
        <taxon>Heunggongvirae</taxon>
        <taxon>Uroviricota</taxon>
        <taxon>Caudoviricetes</taxon>
        <taxon>Tybeckvirinae</taxon>
        <taxon>Lenusvirus</taxon>
        <taxon>Lenusvirus lenus</taxon>
    </lineage>
</organism>
<name>A0A2H4PB89_9CAUD</name>
<evidence type="ECO:0000313" key="2">
    <source>
        <dbReference type="Proteomes" id="UP000241560"/>
    </source>
</evidence>
<dbReference type="Proteomes" id="UP000241560">
    <property type="component" value="Segment"/>
</dbReference>
<sequence>MAEEKIIPEHYQHGREDLLDHMEKILTEDEMRGAYKFNIFKYADRAGKKDNVNVEIGKIIEYSKRWRNWENSLRGGIVDNGDRFVSTDDLLKEQKKKQESFNKQLAMSIKIDPKELSKQFDRLIENSDIVGHQIARL</sequence>